<comment type="similarity">
    <text evidence="2">Belongs to the acyl-CoA dehydrogenase family.</text>
</comment>
<evidence type="ECO:0000313" key="8">
    <source>
        <dbReference type="EMBL" id="AZP23374.1"/>
    </source>
</evidence>
<dbReference type="CDD" id="cd00567">
    <property type="entry name" value="ACAD"/>
    <property type="match status" value="1"/>
</dbReference>
<dbReference type="Gene3D" id="1.10.540.10">
    <property type="entry name" value="Acyl-CoA dehydrogenase/oxidase, N-terminal domain"/>
    <property type="match status" value="1"/>
</dbReference>
<dbReference type="InterPro" id="IPR013786">
    <property type="entry name" value="AcylCoA_DH/ox_N"/>
</dbReference>
<feature type="domain" description="Acyl-CoA dehydrogenase/oxidase C-terminal" evidence="6">
    <location>
        <begin position="251"/>
        <end position="377"/>
    </location>
</feature>
<name>A0A3S9IG70_9ACTN</name>
<keyword evidence="9" id="KW-1185">Reference proteome</keyword>
<dbReference type="AlphaFoldDB" id="A0A3S9IG70"/>
<dbReference type="InterPro" id="IPR036250">
    <property type="entry name" value="AcylCo_DH-like_C"/>
</dbReference>
<dbReference type="SUPFAM" id="SSF47203">
    <property type="entry name" value="Acyl-CoA dehydrogenase C-terminal domain-like"/>
    <property type="match status" value="1"/>
</dbReference>
<dbReference type="EMBL" id="CP034463">
    <property type="protein sequence ID" value="AZP23374.1"/>
    <property type="molecule type" value="Genomic_DNA"/>
</dbReference>
<dbReference type="InterPro" id="IPR009100">
    <property type="entry name" value="AcylCoA_DH/oxidase_NM_dom_sf"/>
</dbReference>
<evidence type="ECO:0000256" key="5">
    <source>
        <dbReference type="ARBA" id="ARBA00023002"/>
    </source>
</evidence>
<dbReference type="GO" id="GO:0050660">
    <property type="term" value="F:flavin adenine dinucleotide binding"/>
    <property type="evidence" value="ECO:0007669"/>
    <property type="project" value="InterPro"/>
</dbReference>
<evidence type="ECO:0000259" key="7">
    <source>
        <dbReference type="Pfam" id="PF02771"/>
    </source>
</evidence>
<dbReference type="Pfam" id="PF00441">
    <property type="entry name" value="Acyl-CoA_dh_1"/>
    <property type="match status" value="1"/>
</dbReference>
<dbReference type="GO" id="GO:0003995">
    <property type="term" value="F:acyl-CoA dehydrogenase activity"/>
    <property type="evidence" value="ECO:0007669"/>
    <property type="project" value="TreeGrafter"/>
</dbReference>
<dbReference type="SUPFAM" id="SSF56645">
    <property type="entry name" value="Acyl-CoA dehydrogenase NM domain-like"/>
    <property type="match status" value="1"/>
</dbReference>
<keyword evidence="3" id="KW-0285">Flavoprotein</keyword>
<keyword evidence="5" id="KW-0560">Oxidoreductase</keyword>
<evidence type="ECO:0000256" key="4">
    <source>
        <dbReference type="ARBA" id="ARBA00022827"/>
    </source>
</evidence>
<dbReference type="Gene3D" id="2.40.110.10">
    <property type="entry name" value="Butyryl-CoA Dehydrogenase, subunit A, domain 2"/>
    <property type="match status" value="1"/>
</dbReference>
<evidence type="ECO:0000259" key="6">
    <source>
        <dbReference type="Pfam" id="PF00441"/>
    </source>
</evidence>
<dbReference type="PANTHER" id="PTHR43884">
    <property type="entry name" value="ACYL-COA DEHYDROGENASE"/>
    <property type="match status" value="1"/>
</dbReference>
<organism evidence="8 9">
    <name type="scientific">Streptomyces aquilus</name>
    <dbReference type="NCBI Taxonomy" id="2548456"/>
    <lineage>
        <taxon>Bacteria</taxon>
        <taxon>Bacillati</taxon>
        <taxon>Actinomycetota</taxon>
        <taxon>Actinomycetes</taxon>
        <taxon>Kitasatosporales</taxon>
        <taxon>Streptomycetaceae</taxon>
        <taxon>Streptomyces</taxon>
    </lineage>
</organism>
<dbReference type="InterPro" id="IPR037069">
    <property type="entry name" value="AcylCoA_DH/ox_N_sf"/>
</dbReference>
<evidence type="ECO:0000256" key="2">
    <source>
        <dbReference type="ARBA" id="ARBA00009347"/>
    </source>
</evidence>
<feature type="domain" description="Acyl-CoA dehydrogenase/oxidase N-terminal" evidence="7">
    <location>
        <begin position="6"/>
        <end position="118"/>
    </location>
</feature>
<evidence type="ECO:0000256" key="3">
    <source>
        <dbReference type="ARBA" id="ARBA00022630"/>
    </source>
</evidence>
<accession>A0A3S9IG70</accession>
<dbReference type="KEGG" id="saqu:EJC51_22210"/>
<dbReference type="RefSeq" id="WP_126277078.1">
    <property type="nucleotide sequence ID" value="NZ_CP034463.1"/>
</dbReference>
<dbReference type="Gene3D" id="1.20.140.10">
    <property type="entry name" value="Butyryl-CoA Dehydrogenase, subunit A, domain 3"/>
    <property type="match status" value="1"/>
</dbReference>
<sequence>MDAGFTAEQDEIRRTLRELLHKRCGPEELRAAVDTPAGHDPALWTALAEQLGLPGLALPEAYGGVGCSATELALAAEETGRVLAPSPLLATAVLVAPLVLALGTDAQRARLLPRIASGALTAALAAPAAGLALTGDNRGDWAGGGRAGGVQARRAGAGWTLYGEVGPVPDGHSARLLLVAAHTGGFARSRTLLFLVAGDADGVVRTRHTALDATRPLGHLQLRDAEAELLGGDEGTDVPAALARTGDGAAAVLACEAVGAADRVLERTVEYVKQREQFGRAIGSFQAVKHRLADVYVQVQAARSAAYYAAWATAHGERVSGLALAQGLEALRSSAGEAVQLHGGIGFTWEHDVQLYFKRAAGDELLFGPVHRLRAHAADAASLFTVTEVPV</sequence>
<dbReference type="InterPro" id="IPR046373">
    <property type="entry name" value="Acyl-CoA_Oxase/DH_mid-dom_sf"/>
</dbReference>
<gene>
    <name evidence="8" type="ORF">EJC51_22210</name>
</gene>
<keyword evidence="4" id="KW-0274">FAD</keyword>
<proteinExistence type="inferred from homology"/>
<dbReference type="InterPro" id="IPR009075">
    <property type="entry name" value="AcylCo_DH/oxidase_C"/>
</dbReference>
<dbReference type="Proteomes" id="UP000280197">
    <property type="component" value="Chromosome"/>
</dbReference>
<evidence type="ECO:0000256" key="1">
    <source>
        <dbReference type="ARBA" id="ARBA00001974"/>
    </source>
</evidence>
<dbReference type="Pfam" id="PF02771">
    <property type="entry name" value="Acyl-CoA_dh_N"/>
    <property type="match status" value="1"/>
</dbReference>
<dbReference type="PANTHER" id="PTHR43884:SF20">
    <property type="entry name" value="ACYL-COA DEHYDROGENASE FADE28"/>
    <property type="match status" value="1"/>
</dbReference>
<protein>
    <submittedName>
        <fullName evidence="8">Acyl-CoA dehydrogenase</fullName>
    </submittedName>
</protein>
<evidence type="ECO:0000313" key="9">
    <source>
        <dbReference type="Proteomes" id="UP000280197"/>
    </source>
</evidence>
<comment type="cofactor">
    <cofactor evidence="1">
        <name>FAD</name>
        <dbReference type="ChEBI" id="CHEBI:57692"/>
    </cofactor>
</comment>
<reference evidence="8 9" key="1">
    <citation type="submission" date="2018-12" db="EMBL/GenBank/DDBJ databases">
        <authorList>
            <person name="Li K."/>
        </authorList>
    </citation>
    <scope>NUCLEOTIDE SEQUENCE [LARGE SCALE GENOMIC DNA]</scope>
    <source>
        <strain evidence="9">CR22</strain>
    </source>
</reference>